<sequence>MSGLQRYDHARMVEHATQQANLVTHLQGLQQDANNQIASIAEIWTQHGSNAAQECHAQISLAFGQVFDTINRHGTAISGASANAETTDFGSAAGFRSI</sequence>
<dbReference type="InterPro" id="IPR036689">
    <property type="entry name" value="ESAT-6-like_sf"/>
</dbReference>
<name>A0ABT3SH39_9MYCO</name>
<gene>
    <name evidence="1" type="ORF">ORI27_16020</name>
</gene>
<dbReference type="Gene3D" id="1.10.287.1060">
    <property type="entry name" value="ESAT-6-like"/>
    <property type="match status" value="1"/>
</dbReference>
<evidence type="ECO:0000313" key="1">
    <source>
        <dbReference type="EMBL" id="MCX2938215.1"/>
    </source>
</evidence>
<proteinExistence type="predicted"/>
<dbReference type="Proteomes" id="UP001300745">
    <property type="component" value="Unassembled WGS sequence"/>
</dbReference>
<evidence type="ECO:0000313" key="2">
    <source>
        <dbReference type="Proteomes" id="UP001300745"/>
    </source>
</evidence>
<protein>
    <submittedName>
        <fullName evidence="1">Uncharacterized protein</fullName>
    </submittedName>
</protein>
<comment type="caution">
    <text evidence="1">The sequence shown here is derived from an EMBL/GenBank/DDBJ whole genome shotgun (WGS) entry which is preliminary data.</text>
</comment>
<dbReference type="RefSeq" id="WP_265997850.1">
    <property type="nucleotide sequence ID" value="NZ_JAPJDN010000012.1"/>
</dbReference>
<dbReference type="SUPFAM" id="SSF140453">
    <property type="entry name" value="EsxAB dimer-like"/>
    <property type="match status" value="1"/>
</dbReference>
<organism evidence="1 2">
    <name type="scientific">Mycobacterium pinniadriaticum</name>
    <dbReference type="NCBI Taxonomy" id="2994102"/>
    <lineage>
        <taxon>Bacteria</taxon>
        <taxon>Bacillati</taxon>
        <taxon>Actinomycetota</taxon>
        <taxon>Actinomycetes</taxon>
        <taxon>Mycobacteriales</taxon>
        <taxon>Mycobacteriaceae</taxon>
        <taxon>Mycobacterium</taxon>
    </lineage>
</organism>
<keyword evidence="2" id="KW-1185">Reference proteome</keyword>
<dbReference type="EMBL" id="JAPJDO010000012">
    <property type="protein sequence ID" value="MCX2938215.1"/>
    <property type="molecule type" value="Genomic_DNA"/>
</dbReference>
<accession>A0ABT3SH39</accession>
<reference evidence="1 2" key="1">
    <citation type="submission" date="2022-11" db="EMBL/GenBank/DDBJ databases">
        <title>Mycobacterium sp. nov.</title>
        <authorList>
            <person name="Papic B."/>
            <person name="Spicic S."/>
            <person name="Duvnjak S."/>
        </authorList>
    </citation>
    <scope>NUCLEOTIDE SEQUENCE [LARGE SCALE GENOMIC DNA]</scope>
    <source>
        <strain evidence="1 2">CVI_P4</strain>
    </source>
</reference>